<organism evidence="8 9">
    <name type="scientific">Pseudooceanicola albus</name>
    <dbReference type="NCBI Taxonomy" id="2692189"/>
    <lineage>
        <taxon>Bacteria</taxon>
        <taxon>Pseudomonadati</taxon>
        <taxon>Pseudomonadota</taxon>
        <taxon>Alphaproteobacteria</taxon>
        <taxon>Rhodobacterales</taxon>
        <taxon>Paracoccaceae</taxon>
        <taxon>Pseudooceanicola</taxon>
    </lineage>
</organism>
<evidence type="ECO:0000256" key="4">
    <source>
        <dbReference type="ARBA" id="ARBA00023033"/>
    </source>
</evidence>
<dbReference type="PANTHER" id="PTHR30011:SF16">
    <property type="entry name" value="C2H2 FINGER DOMAIN TRANSCRIPTION FACTOR (EUROFUNG)-RELATED"/>
    <property type="match status" value="1"/>
</dbReference>
<keyword evidence="4 8" id="KW-0503">Monooxygenase</keyword>
<accession>A0A6L7GAR7</accession>
<name>A0A6L7GAR7_9RHOB</name>
<dbReference type="CDD" id="cd01095">
    <property type="entry name" value="Nitrilotriacetate_monoxgenase"/>
    <property type="match status" value="1"/>
</dbReference>
<keyword evidence="1 6" id="KW-0285">Flavoprotein</keyword>
<evidence type="ECO:0000256" key="5">
    <source>
        <dbReference type="ARBA" id="ARBA00033748"/>
    </source>
</evidence>
<dbReference type="InterPro" id="IPR036661">
    <property type="entry name" value="Luciferase-like_sf"/>
</dbReference>
<dbReference type="SUPFAM" id="SSF51679">
    <property type="entry name" value="Bacterial luciferase-like"/>
    <property type="match status" value="1"/>
</dbReference>
<feature type="domain" description="Luciferase-like" evidence="7">
    <location>
        <begin position="31"/>
        <end position="395"/>
    </location>
</feature>
<dbReference type="InterPro" id="IPR011251">
    <property type="entry name" value="Luciferase-like_dom"/>
</dbReference>
<comment type="caution">
    <text evidence="8">The sequence shown here is derived from an EMBL/GenBank/DDBJ whole genome shotgun (WGS) entry which is preliminary data.</text>
</comment>
<dbReference type="GO" id="GO:0016705">
    <property type="term" value="F:oxidoreductase activity, acting on paired donors, with incorporation or reduction of molecular oxygen"/>
    <property type="evidence" value="ECO:0007669"/>
    <property type="project" value="InterPro"/>
</dbReference>
<comment type="similarity">
    <text evidence="5">Belongs to the NtaA/SnaA/DszA monooxygenase family.</text>
</comment>
<dbReference type="Gene3D" id="3.20.20.30">
    <property type="entry name" value="Luciferase-like domain"/>
    <property type="match status" value="1"/>
</dbReference>
<keyword evidence="2 6" id="KW-0288">FMN</keyword>
<evidence type="ECO:0000256" key="3">
    <source>
        <dbReference type="ARBA" id="ARBA00023002"/>
    </source>
</evidence>
<evidence type="ECO:0000313" key="8">
    <source>
        <dbReference type="EMBL" id="MXN20687.1"/>
    </source>
</evidence>
<keyword evidence="9" id="KW-1185">Reference proteome</keyword>
<evidence type="ECO:0000256" key="1">
    <source>
        <dbReference type="ARBA" id="ARBA00022630"/>
    </source>
</evidence>
<dbReference type="Proteomes" id="UP000477911">
    <property type="component" value="Unassembled WGS sequence"/>
</dbReference>
<evidence type="ECO:0000313" key="9">
    <source>
        <dbReference type="Proteomes" id="UP000477911"/>
    </source>
</evidence>
<dbReference type="Pfam" id="PF00296">
    <property type="entry name" value="Bac_luciferase"/>
    <property type="match status" value="1"/>
</dbReference>
<dbReference type="PANTHER" id="PTHR30011">
    <property type="entry name" value="ALKANESULFONATE MONOOXYGENASE-RELATED"/>
    <property type="match status" value="1"/>
</dbReference>
<feature type="binding site" evidence="6">
    <location>
        <position position="102"/>
    </location>
    <ligand>
        <name>FMN</name>
        <dbReference type="ChEBI" id="CHEBI:58210"/>
    </ligand>
</feature>
<feature type="binding site" evidence="6">
    <location>
        <position position="58"/>
    </location>
    <ligand>
        <name>FMN</name>
        <dbReference type="ChEBI" id="CHEBI:58210"/>
    </ligand>
</feature>
<evidence type="ECO:0000256" key="2">
    <source>
        <dbReference type="ARBA" id="ARBA00022643"/>
    </source>
</evidence>
<dbReference type="InterPro" id="IPR016215">
    <property type="entry name" value="NTA_MOA"/>
</dbReference>
<dbReference type="EC" id="1.14.-.-" evidence="8"/>
<dbReference type="NCBIfam" id="TIGR03860">
    <property type="entry name" value="FMN_nitrolo"/>
    <property type="match status" value="1"/>
</dbReference>
<dbReference type="EMBL" id="WUMU01000034">
    <property type="protein sequence ID" value="MXN20687.1"/>
    <property type="molecule type" value="Genomic_DNA"/>
</dbReference>
<evidence type="ECO:0000259" key="7">
    <source>
        <dbReference type="Pfam" id="PF00296"/>
    </source>
</evidence>
<reference evidence="8 9" key="1">
    <citation type="submission" date="2019-12" db="EMBL/GenBank/DDBJ databases">
        <authorList>
            <person name="Li M."/>
        </authorList>
    </citation>
    <scope>NUCLEOTIDE SEQUENCE [LARGE SCALE GENOMIC DNA]</scope>
    <source>
        <strain evidence="8 9">GBMRC 2024</strain>
    </source>
</reference>
<proteinExistence type="inferred from homology"/>
<protein>
    <submittedName>
        <fullName evidence="8">NtaA/DmoA family FMN-dependent monooxygenase</fullName>
        <ecNumber evidence="8">1.14.-.-</ecNumber>
    </submittedName>
</protein>
<evidence type="ECO:0000256" key="6">
    <source>
        <dbReference type="PIRSR" id="PIRSR000337-1"/>
    </source>
</evidence>
<dbReference type="RefSeq" id="WP_160896811.1">
    <property type="nucleotide sequence ID" value="NZ_WUMU01000034.1"/>
</dbReference>
<dbReference type="AlphaFoldDB" id="A0A6L7GAR7"/>
<dbReference type="GO" id="GO:0004497">
    <property type="term" value="F:monooxygenase activity"/>
    <property type="evidence" value="ECO:0007669"/>
    <property type="project" value="UniProtKB-KW"/>
</dbReference>
<gene>
    <name evidence="8" type="ORF">GR170_22890</name>
</gene>
<keyword evidence="3 8" id="KW-0560">Oxidoreductase</keyword>
<sequence>MTKTRKMHFGLSVAHLGYHPAAWRMPDVPVDGTMNLQHYVNCAKIAERGKLDFLFFADVSGVRQFGDARAPRHREQQQSKHEPFTLIAALAALTEEIGFVGTASTTFQHPYNLTRRLATLDHLSGGRAAWNMVTSWSEDEAENFGLATTGTSDERHARAHEFVSVVKRLCDTWEDGAFVQDKESGIFFDREKLHFLDHEGDQFRIKGPLDLPRPPQGVPPIATAGASENAQELAAAHADIVYAGQPNIELARAYYASLKAKTWKYGRTPDDVKIMPGIMTFVAPTRAEAQAKLDRLNACIDPVMGFGHMLVSGLPDLSACPLDSLVPEADSELVAYPTGQPSGFAMSLMKRARADGKTVRQLMEMVLGGDLWQLGIVGTPTDVADKLEEWFSTGAADGFNVQAAYLPGAAEDFVELVVPELQRRGLFRTEYEGRTLRDRLGIARPQNSFTLSETAARVGTLATR</sequence>
<dbReference type="PIRSF" id="PIRSF000337">
    <property type="entry name" value="NTA_MOA"/>
    <property type="match status" value="1"/>
</dbReference>
<dbReference type="InterPro" id="IPR051260">
    <property type="entry name" value="Diverse_substr_monoxygenases"/>
</dbReference>
<feature type="binding site" evidence="6">
    <location>
        <position position="227"/>
    </location>
    <ligand>
        <name>FMN</name>
        <dbReference type="ChEBI" id="CHEBI:58210"/>
    </ligand>
</feature>